<evidence type="ECO:0000313" key="4">
    <source>
        <dbReference type="Proteomes" id="UP000515344"/>
    </source>
</evidence>
<proteinExistence type="predicted"/>
<evidence type="ECO:0000256" key="1">
    <source>
        <dbReference type="SAM" id="SignalP"/>
    </source>
</evidence>
<dbReference type="EMBL" id="CP060007">
    <property type="protein sequence ID" value="QNA42703.1"/>
    <property type="molecule type" value="Genomic_DNA"/>
</dbReference>
<feature type="domain" description="GH29D-like beta-sandwich" evidence="2">
    <location>
        <begin position="36"/>
        <end position="95"/>
    </location>
</feature>
<keyword evidence="4" id="KW-1185">Reference proteome</keyword>
<accession>A0A7G5XB50</accession>
<keyword evidence="1" id="KW-0732">Signal</keyword>
<evidence type="ECO:0000313" key="3">
    <source>
        <dbReference type="EMBL" id="QNA42703.1"/>
    </source>
</evidence>
<organism evidence="3 4">
    <name type="scientific">Lacibacter sediminis</name>
    <dbReference type="NCBI Taxonomy" id="2760713"/>
    <lineage>
        <taxon>Bacteria</taxon>
        <taxon>Pseudomonadati</taxon>
        <taxon>Bacteroidota</taxon>
        <taxon>Chitinophagia</taxon>
        <taxon>Chitinophagales</taxon>
        <taxon>Chitinophagaceae</taxon>
        <taxon>Lacibacter</taxon>
    </lineage>
</organism>
<dbReference type="RefSeq" id="WP_182800969.1">
    <property type="nucleotide sequence ID" value="NZ_CP060007.1"/>
</dbReference>
<dbReference type="KEGG" id="lacs:H4075_11380"/>
<feature type="chain" id="PRO_5028889055" evidence="1">
    <location>
        <begin position="19"/>
        <end position="261"/>
    </location>
</feature>
<dbReference type="Pfam" id="PF13290">
    <property type="entry name" value="CHB_HEX_C_1"/>
    <property type="match status" value="1"/>
</dbReference>
<gene>
    <name evidence="3" type="ORF">H4075_11380</name>
</gene>
<feature type="signal peptide" evidence="1">
    <location>
        <begin position="1"/>
        <end position="18"/>
    </location>
</feature>
<protein>
    <submittedName>
        <fullName evidence="3">Chitobiase/beta-hexosaminidase C-terminal domain-containing protein</fullName>
    </submittedName>
</protein>
<evidence type="ECO:0000259" key="2">
    <source>
        <dbReference type="Pfam" id="PF13290"/>
    </source>
</evidence>
<dbReference type="AlphaFoldDB" id="A0A7G5XB50"/>
<name>A0A7G5XB50_9BACT</name>
<sequence length="261" mass="29968">MKRLVFLFLLAITQYSFAQQLFQLAPPVLNYRSVFFQDETTLEIKFEQPGAEIRYTINGDEPTPKDLLYTKPIVIAGKRVSIKAKAIGKDFLPSETVYVEFIKTGKVIQQISFTTPHPKYTTNNKNLLNDHIGGNTSFSSGAWLGYDCDTVEIDIELKKNETINGVLVDILQNESSWIFLPEQVILYYYDEAKKSYLPLGKETFSSERPSQKQIDAREIIPKITVKANKLKLILYPLKKIPAWHPGKDNHAWLFIDEIQVY</sequence>
<reference evidence="4" key="1">
    <citation type="submission" date="2020-08" db="EMBL/GenBank/DDBJ databases">
        <title>Lacibacter sp. S13-6-6 genome sequencing.</title>
        <authorList>
            <person name="Jin L."/>
        </authorList>
    </citation>
    <scope>NUCLEOTIDE SEQUENCE [LARGE SCALE GENOMIC DNA]</scope>
    <source>
        <strain evidence="4">S13-6-6</strain>
    </source>
</reference>
<dbReference type="Proteomes" id="UP000515344">
    <property type="component" value="Chromosome"/>
</dbReference>
<dbReference type="InterPro" id="IPR059177">
    <property type="entry name" value="GH29D-like_dom"/>
</dbReference>